<sequence length="285" mass="32325">MSAFHEQFSPSSDLANPVPIKRAVIIASTQRSGSSLLGHTLRDTGGFGVPLEYFNVQNLDYWRQRFSFSSINELLDHIERVRTSSNGIFAIKSHYFQLRNFGSISDLRLRYEDCRFIRIVRRDMLAQAISRTVAQQTGVWIAGQARSGEPHYDFKQIVDNLQTLSRQHEQWSLALAATGTPFLEVAHEDLIADPTAQVLRISEFCSVDPQSILMPSTPPIEAQENPRKSEWTERFVDEFDEKANAPLNGFLPAKDSLKDLARWSKSILKRKGPGEAWYRSPNLAS</sequence>
<dbReference type="AlphaFoldDB" id="A0A6I4V6M3"/>
<keyword evidence="3" id="KW-1185">Reference proteome</keyword>
<dbReference type="SUPFAM" id="SSF52540">
    <property type="entry name" value="P-loop containing nucleoside triphosphate hydrolases"/>
    <property type="match status" value="1"/>
</dbReference>
<evidence type="ECO:0000259" key="1">
    <source>
        <dbReference type="Pfam" id="PF09037"/>
    </source>
</evidence>
<reference evidence="2 3" key="1">
    <citation type="submission" date="2019-12" db="EMBL/GenBank/DDBJ databases">
        <title>Genomic-based taxomic classification of the family Erythrobacteraceae.</title>
        <authorList>
            <person name="Xu L."/>
        </authorList>
    </citation>
    <scope>NUCLEOTIDE SEQUENCE [LARGE SCALE GENOMIC DNA]</scope>
    <source>
        <strain evidence="2 3">SW-109</strain>
    </source>
</reference>
<dbReference type="Proteomes" id="UP000471435">
    <property type="component" value="Unassembled WGS sequence"/>
</dbReference>
<dbReference type="InterPro" id="IPR027417">
    <property type="entry name" value="P-loop_NTPase"/>
</dbReference>
<dbReference type="OrthoDB" id="5562925at2"/>
<evidence type="ECO:0000313" key="3">
    <source>
        <dbReference type="Proteomes" id="UP000471435"/>
    </source>
</evidence>
<proteinExistence type="predicted"/>
<dbReference type="Pfam" id="PF09037">
    <property type="entry name" value="Sulphotransf"/>
    <property type="match status" value="1"/>
</dbReference>
<accession>A0A6I4V6M3</accession>
<name>A0A6I4V6M3_9SPHN</name>
<dbReference type="InterPro" id="IPR024628">
    <property type="entry name" value="Sulfotransferase_Stf0_dom"/>
</dbReference>
<protein>
    <recommendedName>
        <fullName evidence="1">Sulphotransferase Stf0 domain-containing protein</fullName>
    </recommendedName>
</protein>
<dbReference type="RefSeq" id="WP_160731180.1">
    <property type="nucleotide sequence ID" value="NZ_WTYP01000002.1"/>
</dbReference>
<feature type="domain" description="Sulphotransferase Stf0" evidence="1">
    <location>
        <begin position="24"/>
        <end position="236"/>
    </location>
</feature>
<comment type="caution">
    <text evidence="2">The sequence shown here is derived from an EMBL/GenBank/DDBJ whole genome shotgun (WGS) entry which is preliminary data.</text>
</comment>
<dbReference type="Gene3D" id="3.40.50.300">
    <property type="entry name" value="P-loop containing nucleotide triphosphate hydrolases"/>
    <property type="match status" value="1"/>
</dbReference>
<gene>
    <name evidence="2" type="ORF">GRI43_11165</name>
</gene>
<organism evidence="2 3">
    <name type="scientific">Pontixanthobacter luteolus</name>
    <dbReference type="NCBI Taxonomy" id="295089"/>
    <lineage>
        <taxon>Bacteria</taxon>
        <taxon>Pseudomonadati</taxon>
        <taxon>Pseudomonadota</taxon>
        <taxon>Alphaproteobacteria</taxon>
        <taxon>Sphingomonadales</taxon>
        <taxon>Erythrobacteraceae</taxon>
        <taxon>Pontixanthobacter</taxon>
    </lineage>
</organism>
<evidence type="ECO:0000313" key="2">
    <source>
        <dbReference type="EMBL" id="MXP47944.1"/>
    </source>
</evidence>
<dbReference type="EMBL" id="WTYP01000002">
    <property type="protein sequence ID" value="MXP47944.1"/>
    <property type="molecule type" value="Genomic_DNA"/>
</dbReference>